<reference evidence="10 11" key="1">
    <citation type="submission" date="2023-10" db="EMBL/GenBank/DDBJ databases">
        <title>Chromosome-scale genome assembly provides insights into flower coloration mechanisms of Canna indica.</title>
        <authorList>
            <person name="Li C."/>
        </authorList>
    </citation>
    <scope>NUCLEOTIDE SEQUENCE [LARGE SCALE GENOMIC DNA]</scope>
    <source>
        <tissue evidence="10">Flower</tissue>
    </source>
</reference>
<protein>
    <submittedName>
        <fullName evidence="10">Transmembrane emp24 domain-containing protein p24delta4-like</fullName>
    </submittedName>
</protein>
<keyword evidence="4" id="KW-0732">Signal</keyword>
<evidence type="ECO:0000256" key="6">
    <source>
        <dbReference type="ARBA" id="ARBA00023136"/>
    </source>
</evidence>
<comment type="similarity">
    <text evidence="2 7">Belongs to the EMP24/GP25L family.</text>
</comment>
<dbReference type="InterPro" id="IPR015720">
    <property type="entry name" value="Emp24-like"/>
</dbReference>
<keyword evidence="11" id="KW-1185">Reference proteome</keyword>
<evidence type="ECO:0000256" key="1">
    <source>
        <dbReference type="ARBA" id="ARBA00004479"/>
    </source>
</evidence>
<evidence type="ECO:0000256" key="5">
    <source>
        <dbReference type="ARBA" id="ARBA00022989"/>
    </source>
</evidence>
<accession>A0AAQ3K6H3</accession>
<evidence type="ECO:0000313" key="10">
    <source>
        <dbReference type="EMBL" id="WOL02802.1"/>
    </source>
</evidence>
<proteinExistence type="inferred from homology"/>
<dbReference type="Pfam" id="PF01105">
    <property type="entry name" value="EMP24_GP25L"/>
    <property type="match status" value="1"/>
</dbReference>
<name>A0AAQ3K6H3_9LILI</name>
<evidence type="ECO:0000256" key="4">
    <source>
        <dbReference type="ARBA" id="ARBA00022729"/>
    </source>
</evidence>
<evidence type="ECO:0000259" key="9">
    <source>
        <dbReference type="PROSITE" id="PS50866"/>
    </source>
</evidence>
<gene>
    <name evidence="10" type="ORF">Cni_G11521</name>
</gene>
<evidence type="ECO:0000313" key="11">
    <source>
        <dbReference type="Proteomes" id="UP001327560"/>
    </source>
</evidence>
<dbReference type="Proteomes" id="UP001327560">
    <property type="component" value="Chromosome 3"/>
</dbReference>
<dbReference type="SMART" id="SM01190">
    <property type="entry name" value="EMP24_GP25L"/>
    <property type="match status" value="1"/>
</dbReference>
<sequence>MGTTDDAVIQRATAVLLFSAWVLAARTPTAAALWLNLPPSARKCVSEEIHAGIVVLADYAVIHEGDPQMVPTISAKVTAPKGNILHHNENATIGQFAFTTSEPGNYLACFWQDGPNKGTGTSVSINWRIGIAAKDWPSIARKDKIEGVELELRKLEEAVEAIHDNLLYLRSREATMRDLSEKTNSRVAWFGIMSLGVCILASAVQVWYLKGFFLKKKLI</sequence>
<evidence type="ECO:0000256" key="3">
    <source>
        <dbReference type="ARBA" id="ARBA00022692"/>
    </source>
</evidence>
<evidence type="ECO:0000256" key="8">
    <source>
        <dbReference type="SAM" id="Phobius"/>
    </source>
</evidence>
<dbReference type="GO" id="GO:0016020">
    <property type="term" value="C:membrane"/>
    <property type="evidence" value="ECO:0007669"/>
    <property type="project" value="UniProtKB-SubCell"/>
</dbReference>
<comment type="subcellular location">
    <subcellularLocation>
        <location evidence="1 7">Membrane</location>
        <topology evidence="1 7">Single-pass type I membrane protein</topology>
    </subcellularLocation>
</comment>
<dbReference type="InterPro" id="IPR009038">
    <property type="entry name" value="GOLD_dom"/>
</dbReference>
<dbReference type="PROSITE" id="PS50866">
    <property type="entry name" value="GOLD"/>
    <property type="match status" value="1"/>
</dbReference>
<keyword evidence="6 8" id="KW-0472">Membrane</keyword>
<dbReference type="PANTHER" id="PTHR22811">
    <property type="entry name" value="TRANSMEMBRANE EMP24 DOMAIN-CONTAINING PROTEIN"/>
    <property type="match status" value="1"/>
</dbReference>
<keyword evidence="5 8" id="KW-1133">Transmembrane helix</keyword>
<feature type="domain" description="GOLD" evidence="9">
    <location>
        <begin position="42"/>
        <end position="154"/>
    </location>
</feature>
<organism evidence="10 11">
    <name type="scientific">Canna indica</name>
    <name type="common">Indian-shot</name>
    <dbReference type="NCBI Taxonomy" id="4628"/>
    <lineage>
        <taxon>Eukaryota</taxon>
        <taxon>Viridiplantae</taxon>
        <taxon>Streptophyta</taxon>
        <taxon>Embryophyta</taxon>
        <taxon>Tracheophyta</taxon>
        <taxon>Spermatophyta</taxon>
        <taxon>Magnoliopsida</taxon>
        <taxon>Liliopsida</taxon>
        <taxon>Zingiberales</taxon>
        <taxon>Cannaceae</taxon>
        <taxon>Canna</taxon>
    </lineage>
</organism>
<dbReference type="EMBL" id="CP136892">
    <property type="protein sequence ID" value="WOL02802.1"/>
    <property type="molecule type" value="Genomic_DNA"/>
</dbReference>
<evidence type="ECO:0000256" key="7">
    <source>
        <dbReference type="RuleBase" id="RU003827"/>
    </source>
</evidence>
<dbReference type="AlphaFoldDB" id="A0AAQ3K6H3"/>
<feature type="transmembrane region" description="Helical" evidence="8">
    <location>
        <begin position="187"/>
        <end position="209"/>
    </location>
</feature>
<keyword evidence="3 7" id="KW-0812">Transmembrane</keyword>
<evidence type="ECO:0000256" key="2">
    <source>
        <dbReference type="ARBA" id="ARBA00007104"/>
    </source>
</evidence>